<protein>
    <submittedName>
        <fullName evidence="1">Uncharacterized protein</fullName>
    </submittedName>
</protein>
<reference evidence="1 2" key="1">
    <citation type="journal article" date="2007" name="Genome Res.">
        <title>Genome characteristics of facultatively symbiotic Frankia sp. strains reflect host range and host plant biogeography.</title>
        <authorList>
            <person name="Normand P."/>
            <person name="Lapierre P."/>
            <person name="Tisa L.S."/>
            <person name="Gogarten J.P."/>
            <person name="Alloisio N."/>
            <person name="Bagnarol E."/>
            <person name="Bassi C.A."/>
            <person name="Berry A.M."/>
            <person name="Bickhart D.M."/>
            <person name="Choisne N."/>
            <person name="Couloux A."/>
            <person name="Cournoyer B."/>
            <person name="Cruveiller S."/>
            <person name="Daubin V."/>
            <person name="Demange N."/>
            <person name="Francino M.P."/>
            <person name="Goltsman E."/>
            <person name="Huang Y."/>
            <person name="Kopp O.R."/>
            <person name="Labarre L."/>
            <person name="Lapidus A."/>
            <person name="Lavire C."/>
            <person name="Marechal J."/>
            <person name="Martinez M."/>
            <person name="Mastronunzio J.E."/>
            <person name="Mullin B.C."/>
            <person name="Niemann J."/>
            <person name="Pujic P."/>
            <person name="Rawnsley T."/>
            <person name="Rouy Z."/>
            <person name="Schenowitz C."/>
            <person name="Sellstedt A."/>
            <person name="Tavares F."/>
            <person name="Tomkins J.P."/>
            <person name="Vallenet D."/>
            <person name="Valverde C."/>
            <person name="Wall L.G."/>
            <person name="Wang Y."/>
            <person name="Medigue C."/>
            <person name="Benson D.R."/>
        </authorList>
    </citation>
    <scope>NUCLEOTIDE SEQUENCE [LARGE SCALE GENOMIC DNA]</scope>
    <source>
        <strain evidence="2">DSM 45986 / CECT 9034 / ACN14a</strain>
    </source>
</reference>
<dbReference type="Proteomes" id="UP000000657">
    <property type="component" value="Chromosome"/>
</dbReference>
<evidence type="ECO:0000313" key="2">
    <source>
        <dbReference type="Proteomes" id="UP000000657"/>
    </source>
</evidence>
<accession>Q0RBI6</accession>
<evidence type="ECO:0000313" key="1">
    <source>
        <dbReference type="EMBL" id="CAJ65199.1"/>
    </source>
</evidence>
<dbReference type="KEGG" id="fal:FRAAL6576"/>
<dbReference type="HOGENOM" id="CLU_2769843_0_0_11"/>
<organism evidence="1 2">
    <name type="scientific">Frankia alni (strain DSM 45986 / CECT 9034 / ACN14a)</name>
    <dbReference type="NCBI Taxonomy" id="326424"/>
    <lineage>
        <taxon>Bacteria</taxon>
        <taxon>Bacillati</taxon>
        <taxon>Actinomycetota</taxon>
        <taxon>Actinomycetes</taxon>
        <taxon>Frankiales</taxon>
        <taxon>Frankiaceae</taxon>
        <taxon>Frankia</taxon>
    </lineage>
</organism>
<dbReference type="EMBL" id="CT573213">
    <property type="protein sequence ID" value="CAJ65199.1"/>
    <property type="molecule type" value="Genomic_DNA"/>
</dbReference>
<keyword evidence="2" id="KW-1185">Reference proteome</keyword>
<dbReference type="AlphaFoldDB" id="Q0RBI6"/>
<gene>
    <name evidence="1" type="ordered locus">FRAAL6576</name>
</gene>
<sequence length="69" mass="7543">MSSAGFVPNSTLSGRAHGEHKWISDGWINRPRDAAESIHTTVTCAAFSVVAGRVVAFVRLRRTRVLVHV</sequence>
<proteinExistence type="predicted"/>
<name>Q0RBI6_FRAAA</name>